<organism evidence="2 3">
    <name type="scientific">Acetivibrio straminisolvens JCM 21531</name>
    <dbReference type="NCBI Taxonomy" id="1294263"/>
    <lineage>
        <taxon>Bacteria</taxon>
        <taxon>Bacillati</taxon>
        <taxon>Bacillota</taxon>
        <taxon>Clostridia</taxon>
        <taxon>Eubacteriales</taxon>
        <taxon>Oscillospiraceae</taxon>
        <taxon>Acetivibrio</taxon>
    </lineage>
</organism>
<dbReference type="STRING" id="1294263.JCM21531_3043"/>
<evidence type="ECO:0000259" key="1">
    <source>
        <dbReference type="Pfam" id="PF24963"/>
    </source>
</evidence>
<protein>
    <recommendedName>
        <fullName evidence="1">DUF7768 domain-containing protein</fullName>
    </recommendedName>
</protein>
<evidence type="ECO:0000313" key="2">
    <source>
        <dbReference type="EMBL" id="GAE89507.1"/>
    </source>
</evidence>
<sequence length="99" mass="10623">MIVYICSPYQGKEENYKKAVSYCKAAAAAGHVPIASHVMLHGILDEATDREKGLTAGLKMLELADEVWVCGEVITSGMAAEIERAEAIGKQVIFKGAIL</sequence>
<gene>
    <name evidence="2" type="ORF">JCM21531_3043</name>
</gene>
<keyword evidence="3" id="KW-1185">Reference proteome</keyword>
<comment type="caution">
    <text evidence="2">The sequence shown here is derived from an EMBL/GenBank/DDBJ whole genome shotgun (WGS) entry which is preliminary data.</text>
</comment>
<name>W4V8H7_9FIRM</name>
<dbReference type="EMBL" id="BAVR01000039">
    <property type="protein sequence ID" value="GAE89507.1"/>
    <property type="molecule type" value="Genomic_DNA"/>
</dbReference>
<dbReference type="Proteomes" id="UP000019109">
    <property type="component" value="Unassembled WGS sequence"/>
</dbReference>
<evidence type="ECO:0000313" key="3">
    <source>
        <dbReference type="Proteomes" id="UP000019109"/>
    </source>
</evidence>
<dbReference type="InterPro" id="IPR056670">
    <property type="entry name" value="DUF7768"/>
</dbReference>
<feature type="domain" description="DUF7768" evidence="1">
    <location>
        <begin position="2"/>
        <end position="93"/>
    </location>
</feature>
<dbReference type="Gene3D" id="3.40.50.10400">
    <property type="entry name" value="Hypothetical protein PA1492"/>
    <property type="match status" value="1"/>
</dbReference>
<accession>W4V8H7</accession>
<dbReference type="Pfam" id="PF24963">
    <property type="entry name" value="DUF7768"/>
    <property type="match status" value="1"/>
</dbReference>
<reference evidence="2" key="1">
    <citation type="journal article" date="2014" name="Genome Announc.">
        <title>Draft Genome Sequence of Clostridium straminisolvens Strain JCM 21531T, Isolated from a Cellulose-Degrading Bacterial Community.</title>
        <authorList>
            <person name="Yuki M."/>
            <person name="Oshima K."/>
            <person name="Suda W."/>
            <person name="Sakamoto M."/>
            <person name="Kitamura K."/>
            <person name="Iida T."/>
            <person name="Hattori M."/>
            <person name="Ohkuma M."/>
        </authorList>
    </citation>
    <scope>NUCLEOTIDE SEQUENCE [LARGE SCALE GENOMIC DNA]</scope>
    <source>
        <strain evidence="2">JCM 21531</strain>
    </source>
</reference>
<dbReference type="AlphaFoldDB" id="W4V8H7"/>
<proteinExistence type="predicted"/>